<dbReference type="SMART" id="SM00154">
    <property type="entry name" value="ZnF_AN1"/>
    <property type="match status" value="1"/>
</dbReference>
<dbReference type="GO" id="GO:0008270">
    <property type="term" value="F:zinc ion binding"/>
    <property type="evidence" value="ECO:0007669"/>
    <property type="project" value="UniProtKB-KW"/>
</dbReference>
<protein>
    <recommendedName>
        <fullName evidence="4">AN1-type domain-containing protein</fullName>
    </recommendedName>
</protein>
<keyword evidence="3" id="KW-0862">Zinc</keyword>
<keyword evidence="2" id="KW-0863">Zinc-finger</keyword>
<dbReference type="InterPro" id="IPR000058">
    <property type="entry name" value="Znf_AN1"/>
</dbReference>
<evidence type="ECO:0000256" key="3">
    <source>
        <dbReference type="ARBA" id="ARBA00022833"/>
    </source>
</evidence>
<evidence type="ECO:0000313" key="5">
    <source>
        <dbReference type="EMBL" id="KAK7693070.1"/>
    </source>
</evidence>
<feature type="domain" description="AN1-type" evidence="4">
    <location>
        <begin position="12"/>
        <end position="50"/>
    </location>
</feature>
<reference evidence="5 6" key="1">
    <citation type="submission" date="2022-09" db="EMBL/GenBank/DDBJ databases">
        <authorList>
            <person name="Palmer J.M."/>
        </authorList>
    </citation>
    <scope>NUCLEOTIDE SEQUENCE [LARGE SCALE GENOMIC DNA]</scope>
    <source>
        <strain evidence="5 6">DSM 7382</strain>
    </source>
</reference>
<name>A0AAW0GUM6_9APHY</name>
<sequence>MSSTTPEIGAHCSLPSCNINDFLPIRCRCDQLFCREHIRADFHSCSVIQTSGVDINDLGSSSSLQPLQKCAASGCTKPSLEAFVSDEAKGDPHRVAAVCPRCQLSFCVSHRDISAHSCTAEDPKESAKAEVSKKNATARQLLAKHFPQAQTNSSSKLNPVVAAASGSTPMTAKKAAQLRQIQAMKLRHKAQPGDPRDKGKVVALGDKLHVLVSLEGGNVEPKAFWFRKTAGTGKTLDLLGTHFGLTGSQPTYLHKKVEDGTELLQNDKNLEEQIKDGDELVIKR</sequence>
<keyword evidence="1" id="KW-0479">Metal-binding</keyword>
<dbReference type="InterPro" id="IPR035896">
    <property type="entry name" value="AN1-like_Znf"/>
</dbReference>
<comment type="caution">
    <text evidence="5">The sequence shown here is derived from an EMBL/GenBank/DDBJ whole genome shotgun (WGS) entry which is preliminary data.</text>
</comment>
<evidence type="ECO:0000313" key="6">
    <source>
        <dbReference type="Proteomes" id="UP001385951"/>
    </source>
</evidence>
<dbReference type="GO" id="GO:0005737">
    <property type="term" value="C:cytoplasm"/>
    <property type="evidence" value="ECO:0007669"/>
    <property type="project" value="TreeGrafter"/>
</dbReference>
<dbReference type="PANTHER" id="PTHR14677:SF20">
    <property type="entry name" value="ZINC FINGER AN1-TYPE CONTAINING 2A-RELATED"/>
    <property type="match status" value="1"/>
</dbReference>
<evidence type="ECO:0000259" key="4">
    <source>
        <dbReference type="SMART" id="SM00154"/>
    </source>
</evidence>
<accession>A0AAW0GUM6</accession>
<keyword evidence="6" id="KW-1185">Reference proteome</keyword>
<dbReference type="Proteomes" id="UP001385951">
    <property type="component" value="Unassembled WGS sequence"/>
</dbReference>
<organism evidence="5 6">
    <name type="scientific">Cerrena zonata</name>
    <dbReference type="NCBI Taxonomy" id="2478898"/>
    <lineage>
        <taxon>Eukaryota</taxon>
        <taxon>Fungi</taxon>
        <taxon>Dikarya</taxon>
        <taxon>Basidiomycota</taxon>
        <taxon>Agaricomycotina</taxon>
        <taxon>Agaricomycetes</taxon>
        <taxon>Polyporales</taxon>
        <taxon>Cerrenaceae</taxon>
        <taxon>Cerrena</taxon>
    </lineage>
</organism>
<dbReference type="PANTHER" id="PTHR14677">
    <property type="entry name" value="ARSENITE INDUCUBLE RNA ASSOCIATED PROTEIN AIP-1-RELATED"/>
    <property type="match status" value="1"/>
</dbReference>
<dbReference type="SUPFAM" id="SSF118310">
    <property type="entry name" value="AN1-like Zinc finger"/>
    <property type="match status" value="2"/>
</dbReference>
<gene>
    <name evidence="5" type="ORF">QCA50_002635</name>
</gene>
<dbReference type="Gene3D" id="4.10.1110.10">
    <property type="entry name" value="AN1-like Zinc finger"/>
    <property type="match status" value="2"/>
</dbReference>
<dbReference type="AlphaFoldDB" id="A0AAW0GUM6"/>
<evidence type="ECO:0000256" key="1">
    <source>
        <dbReference type="ARBA" id="ARBA00022723"/>
    </source>
</evidence>
<dbReference type="EMBL" id="JASBNA010000003">
    <property type="protein sequence ID" value="KAK7693070.1"/>
    <property type="molecule type" value="Genomic_DNA"/>
</dbReference>
<dbReference type="Pfam" id="PF01428">
    <property type="entry name" value="zf-AN1"/>
    <property type="match status" value="1"/>
</dbReference>
<proteinExistence type="predicted"/>
<evidence type="ECO:0000256" key="2">
    <source>
        <dbReference type="ARBA" id="ARBA00022771"/>
    </source>
</evidence>